<dbReference type="STRING" id="1075417.SAMN05421823_111214"/>
<dbReference type="Pfam" id="PF21027">
    <property type="entry name" value="Sde0182_C"/>
    <property type="match status" value="1"/>
</dbReference>
<dbReference type="AlphaFoldDB" id="A0A1G9RN67"/>
<dbReference type="OrthoDB" id="253051at2"/>
<dbReference type="Proteomes" id="UP000198510">
    <property type="component" value="Unassembled WGS sequence"/>
</dbReference>
<proteinExistence type="predicted"/>
<reference evidence="5 6" key="1">
    <citation type="submission" date="2016-10" db="EMBL/GenBank/DDBJ databases">
        <authorList>
            <person name="de Groot N.N."/>
        </authorList>
    </citation>
    <scope>NUCLEOTIDE SEQUENCE [LARGE SCALE GENOMIC DNA]</scope>
    <source>
        <strain evidence="5 6">DSM 25186</strain>
    </source>
</reference>
<dbReference type="Gene3D" id="3.90.245.10">
    <property type="entry name" value="Ribonucleoside hydrolase-like"/>
    <property type="match status" value="1"/>
</dbReference>
<keyword evidence="2" id="KW-0732">Signal</keyword>
<protein>
    <recommendedName>
        <fullName evidence="7">DUF1593 domain-containing protein</fullName>
    </recommendedName>
</protein>
<feature type="domain" description="Cellulose-binding Sde182 C-terminal" evidence="4">
    <location>
        <begin position="425"/>
        <end position="499"/>
    </location>
</feature>
<name>A0A1G9RN67_9BACT</name>
<feature type="domain" description="Cellulose-binding Sde182 nucleoside hydrolase-like" evidence="3">
    <location>
        <begin position="29"/>
        <end position="340"/>
    </location>
</feature>
<evidence type="ECO:0000256" key="1">
    <source>
        <dbReference type="SAM" id="MobiDB-lite"/>
    </source>
</evidence>
<dbReference type="EMBL" id="FNFO01000011">
    <property type="protein sequence ID" value="SDM24736.1"/>
    <property type="molecule type" value="Genomic_DNA"/>
</dbReference>
<keyword evidence="6" id="KW-1185">Reference proteome</keyword>
<dbReference type="GO" id="GO:0016799">
    <property type="term" value="F:hydrolase activity, hydrolyzing N-glycosyl compounds"/>
    <property type="evidence" value="ECO:0007669"/>
    <property type="project" value="InterPro"/>
</dbReference>
<feature type="region of interest" description="Disordered" evidence="1">
    <location>
        <begin position="337"/>
        <end position="357"/>
    </location>
</feature>
<gene>
    <name evidence="5" type="ORF">SAMN05421823_111214</name>
</gene>
<dbReference type="InterPro" id="IPR011483">
    <property type="entry name" value="Sde182_NH-like"/>
</dbReference>
<accession>A0A1G9RN67</accession>
<dbReference type="RefSeq" id="WP_089686859.1">
    <property type="nucleotide sequence ID" value="NZ_FNFO01000011.1"/>
</dbReference>
<dbReference type="Pfam" id="PF07632">
    <property type="entry name" value="Sde182_NH-like"/>
    <property type="match status" value="1"/>
</dbReference>
<evidence type="ECO:0000313" key="5">
    <source>
        <dbReference type="EMBL" id="SDM24736.1"/>
    </source>
</evidence>
<evidence type="ECO:0008006" key="7">
    <source>
        <dbReference type="Google" id="ProtNLM"/>
    </source>
</evidence>
<dbReference type="InterPro" id="IPR036452">
    <property type="entry name" value="Ribo_hydro-like"/>
</dbReference>
<dbReference type="InterPro" id="IPR013783">
    <property type="entry name" value="Ig-like_fold"/>
</dbReference>
<organism evidence="5 6">
    <name type="scientific">Catalinimonas alkaloidigena</name>
    <dbReference type="NCBI Taxonomy" id="1075417"/>
    <lineage>
        <taxon>Bacteria</taxon>
        <taxon>Pseudomonadati</taxon>
        <taxon>Bacteroidota</taxon>
        <taxon>Cytophagia</taxon>
        <taxon>Cytophagales</taxon>
        <taxon>Catalimonadaceae</taxon>
        <taxon>Catalinimonas</taxon>
    </lineage>
</organism>
<evidence type="ECO:0000313" key="6">
    <source>
        <dbReference type="Proteomes" id="UP000198510"/>
    </source>
</evidence>
<evidence type="ECO:0000259" key="4">
    <source>
        <dbReference type="Pfam" id="PF21027"/>
    </source>
</evidence>
<evidence type="ECO:0000256" key="2">
    <source>
        <dbReference type="SAM" id="SignalP"/>
    </source>
</evidence>
<dbReference type="Gene3D" id="2.60.40.10">
    <property type="entry name" value="Immunoglobulins"/>
    <property type="match status" value="1"/>
</dbReference>
<feature type="signal peptide" evidence="2">
    <location>
        <begin position="1"/>
        <end position="21"/>
    </location>
</feature>
<dbReference type="InterPro" id="IPR048527">
    <property type="entry name" value="Sde182_C"/>
</dbReference>
<feature type="chain" id="PRO_5011753249" description="DUF1593 domain-containing protein" evidence="2">
    <location>
        <begin position="22"/>
        <end position="500"/>
    </location>
</feature>
<evidence type="ECO:0000259" key="3">
    <source>
        <dbReference type="Pfam" id="PF07632"/>
    </source>
</evidence>
<sequence>MLPSLPRLVWLLLLCSWTAVAATAAPKPRTVVTTDGEVDDVDTFIRMLLYANEFDLEALVYSSSQWHYAGDGQGTRFTSEMPNTAKRYGERTELRWPGTDWMERYIDQYAEVYPTLKQHADGYPTPDYLKSIVRVGNIEFEGEMEKVTPGSEFIKQLLLDDEPGPLYLQIWGGTNTVARALKSIEEEYQGTPQWGQIYRKVSDKAVLYTVLDQDATYQKYVAPHWPEIRVFYNSDQFWSFAYLWPRVVPAELKTYLRGTWFAEHIKFDHGPLLASYFLWGDGQQIKGDPEHTHGQPDAGKQYGLQQYDFISEGDSPAYFFLLDVGLRSREDPSYGGWGGRMVPSPTNPRRWEDGPQVKDYNPYVDSAETTYPQTRWIDVIQNDFAARADWCVQSYEEANHAPTVSVKHALDLTAKPGQKLTLKGAAQDPDGDPVQFRWWQYQEAGTYPGNVTLLKPEQTQAAVTVPADAKPGQTIHLILEGTDGGSPALTRYQRVIVTVK</sequence>